<keyword evidence="2" id="KW-1185">Reference proteome</keyword>
<protein>
    <submittedName>
        <fullName evidence="1">Uncharacterized protein</fullName>
    </submittedName>
</protein>
<dbReference type="EMBL" id="JBIAWJ010000031">
    <property type="protein sequence ID" value="MFF4526928.1"/>
    <property type="molecule type" value="Genomic_DNA"/>
</dbReference>
<proteinExistence type="predicted"/>
<dbReference type="Proteomes" id="UP001602058">
    <property type="component" value="Unassembled WGS sequence"/>
</dbReference>
<gene>
    <name evidence="1" type="ORF">ACFY1D_36785</name>
</gene>
<dbReference type="RefSeq" id="WP_351086233.1">
    <property type="nucleotide sequence ID" value="NZ_JBEOZG010000037.1"/>
</dbReference>
<comment type="caution">
    <text evidence="1">The sequence shown here is derived from an EMBL/GenBank/DDBJ whole genome shotgun (WGS) entry which is preliminary data.</text>
</comment>
<organism evidence="1 2">
    <name type="scientific">Streptomyces bluensis</name>
    <dbReference type="NCBI Taxonomy" id="33897"/>
    <lineage>
        <taxon>Bacteria</taxon>
        <taxon>Bacillati</taxon>
        <taxon>Actinomycetota</taxon>
        <taxon>Actinomycetes</taxon>
        <taxon>Kitasatosporales</taxon>
        <taxon>Streptomycetaceae</taxon>
        <taxon>Streptomyces</taxon>
    </lineage>
</organism>
<evidence type="ECO:0000313" key="1">
    <source>
        <dbReference type="EMBL" id="MFF4526928.1"/>
    </source>
</evidence>
<name>A0ABW6UTY2_9ACTN</name>
<evidence type="ECO:0000313" key="2">
    <source>
        <dbReference type="Proteomes" id="UP001602058"/>
    </source>
</evidence>
<accession>A0ABW6UTY2</accession>
<reference evidence="1 2" key="1">
    <citation type="submission" date="2024-10" db="EMBL/GenBank/DDBJ databases">
        <title>The Natural Products Discovery Center: Release of the First 8490 Sequenced Strains for Exploring Actinobacteria Biosynthetic Diversity.</title>
        <authorList>
            <person name="Kalkreuter E."/>
            <person name="Kautsar S.A."/>
            <person name="Yang D."/>
            <person name="Bader C.D."/>
            <person name="Teijaro C.N."/>
            <person name="Fluegel L."/>
            <person name="Davis C.M."/>
            <person name="Simpson J.R."/>
            <person name="Lauterbach L."/>
            <person name="Steele A.D."/>
            <person name="Gui C."/>
            <person name="Meng S."/>
            <person name="Li G."/>
            <person name="Viehrig K."/>
            <person name="Ye F."/>
            <person name="Su P."/>
            <person name="Kiefer A.F."/>
            <person name="Nichols A."/>
            <person name="Cepeda A.J."/>
            <person name="Yan W."/>
            <person name="Fan B."/>
            <person name="Jiang Y."/>
            <person name="Adhikari A."/>
            <person name="Zheng C.-J."/>
            <person name="Schuster L."/>
            <person name="Cowan T.M."/>
            <person name="Smanski M.J."/>
            <person name="Chevrette M.G."/>
            <person name="De Carvalho L.P.S."/>
            <person name="Shen B."/>
        </authorList>
    </citation>
    <scope>NUCLEOTIDE SEQUENCE [LARGE SCALE GENOMIC DNA]</scope>
    <source>
        <strain evidence="1 2">NPDC001390</strain>
    </source>
</reference>
<sequence length="50" mass="5133">MKSRIARAAFALTLAAAAVIGTPQRAHPATGPAVAHLVVNRAYTLPTVLP</sequence>